<dbReference type="GO" id="GO:0020037">
    <property type="term" value="F:heme binding"/>
    <property type="evidence" value="ECO:0007669"/>
    <property type="project" value="InterPro"/>
</dbReference>
<evidence type="ECO:0000313" key="7">
    <source>
        <dbReference type="Proteomes" id="UP000236642"/>
    </source>
</evidence>
<keyword evidence="2" id="KW-0479">Metal-binding</keyword>
<reference evidence="7" key="1">
    <citation type="submission" date="2017-09" db="EMBL/GenBank/DDBJ databases">
        <title>Metaegenomics of thermophilic ammonia-oxidizing enrichment culture.</title>
        <authorList>
            <person name="Kato S."/>
            <person name="Suzuki K."/>
        </authorList>
    </citation>
    <scope>NUCLEOTIDE SEQUENCE [LARGE SCALE GENOMIC DNA]</scope>
</reference>
<dbReference type="Pfam" id="PF00034">
    <property type="entry name" value="Cytochrom_C"/>
    <property type="match status" value="1"/>
</dbReference>
<keyword evidence="1" id="KW-0349">Heme</keyword>
<dbReference type="Gene3D" id="1.10.760.10">
    <property type="entry name" value="Cytochrome c-like domain"/>
    <property type="match status" value="1"/>
</dbReference>
<proteinExistence type="predicted"/>
<evidence type="ECO:0000256" key="1">
    <source>
        <dbReference type="ARBA" id="ARBA00022617"/>
    </source>
</evidence>
<evidence type="ECO:0000313" key="6">
    <source>
        <dbReference type="EMBL" id="GBD09175.1"/>
    </source>
</evidence>
<dbReference type="InterPro" id="IPR009056">
    <property type="entry name" value="Cyt_c-like_dom"/>
</dbReference>
<gene>
    <name evidence="6" type="ORF">HRbin22_01423</name>
</gene>
<organism evidence="6 7">
    <name type="scientific">Candidatus Thermoflexus japonica</name>
    <dbReference type="NCBI Taxonomy" id="2035417"/>
    <lineage>
        <taxon>Bacteria</taxon>
        <taxon>Bacillati</taxon>
        <taxon>Chloroflexota</taxon>
        <taxon>Thermoflexia</taxon>
        <taxon>Thermoflexales</taxon>
        <taxon>Thermoflexaceae</taxon>
        <taxon>Thermoflexus</taxon>
    </lineage>
</organism>
<dbReference type="Proteomes" id="UP000236642">
    <property type="component" value="Unassembled WGS sequence"/>
</dbReference>
<sequence length="69" mass="7466">MGKDLTTSAFVRQQTDAQLLDFIQKGRPATDPANTTGVDMPPKGGNPALTDQDLADIIAFIRTFNPHQP</sequence>
<dbReference type="InterPro" id="IPR036909">
    <property type="entry name" value="Cyt_c-like_dom_sf"/>
</dbReference>
<keyword evidence="3" id="KW-0408">Iron</keyword>
<dbReference type="SUPFAM" id="SSF46626">
    <property type="entry name" value="Cytochrome c"/>
    <property type="match status" value="1"/>
</dbReference>
<evidence type="ECO:0000259" key="5">
    <source>
        <dbReference type="Pfam" id="PF00034"/>
    </source>
</evidence>
<comment type="caution">
    <text evidence="6">The sequence shown here is derived from an EMBL/GenBank/DDBJ whole genome shotgun (WGS) entry which is preliminary data.</text>
</comment>
<feature type="domain" description="Cytochrome c" evidence="5">
    <location>
        <begin position="14"/>
        <end position="63"/>
    </location>
</feature>
<evidence type="ECO:0000256" key="3">
    <source>
        <dbReference type="ARBA" id="ARBA00023004"/>
    </source>
</evidence>
<evidence type="ECO:0000256" key="4">
    <source>
        <dbReference type="SAM" id="MobiDB-lite"/>
    </source>
</evidence>
<dbReference type="GO" id="GO:0009055">
    <property type="term" value="F:electron transfer activity"/>
    <property type="evidence" value="ECO:0007669"/>
    <property type="project" value="InterPro"/>
</dbReference>
<feature type="region of interest" description="Disordered" evidence="4">
    <location>
        <begin position="26"/>
        <end position="48"/>
    </location>
</feature>
<name>A0A2H5Y6W2_9CHLR</name>
<protein>
    <recommendedName>
        <fullName evidence="5">Cytochrome c domain-containing protein</fullName>
    </recommendedName>
</protein>
<dbReference type="GO" id="GO:0046872">
    <property type="term" value="F:metal ion binding"/>
    <property type="evidence" value="ECO:0007669"/>
    <property type="project" value="UniProtKB-KW"/>
</dbReference>
<dbReference type="AlphaFoldDB" id="A0A2H5Y6W2"/>
<evidence type="ECO:0000256" key="2">
    <source>
        <dbReference type="ARBA" id="ARBA00022723"/>
    </source>
</evidence>
<dbReference type="EMBL" id="BEHY01000030">
    <property type="protein sequence ID" value="GBD09175.1"/>
    <property type="molecule type" value="Genomic_DNA"/>
</dbReference>
<accession>A0A2H5Y6W2</accession>